<dbReference type="OrthoDB" id="197839at2759"/>
<feature type="domain" description="Trichohyalin-plectin-homology" evidence="15">
    <location>
        <begin position="2"/>
        <end position="128"/>
    </location>
</feature>
<evidence type="ECO:0000313" key="17">
    <source>
        <dbReference type="Proteomes" id="UP000675881"/>
    </source>
</evidence>
<dbReference type="InterPro" id="IPR026504">
    <property type="entry name" value="MNS1"/>
</dbReference>
<keyword evidence="5" id="KW-0963">Cytoplasm</keyword>
<comment type="function">
    <text evidence="13">Microtubule inner protein (MIP) part of the dynein-decorated doublet microtubules (DMTs) in cilia axoneme, which is required for motile cilia beating. May play a role in the control of meiotic division and germ cell differentiation through regulation of pairing and recombination during meiosis. Required for sperm flagella assembly. May play a role in the assembly and function of the outer dynein arm-docking complex (ODA-DC). ODA-DC mediates outer dynein arms (ODA) binding onto the axonemal doublet microtubules.</text>
</comment>
<evidence type="ECO:0000256" key="11">
    <source>
        <dbReference type="ARBA" id="ARBA00023254"/>
    </source>
</evidence>
<evidence type="ECO:0000256" key="3">
    <source>
        <dbReference type="ARBA" id="ARBA00009158"/>
    </source>
</evidence>
<evidence type="ECO:0000256" key="9">
    <source>
        <dbReference type="ARBA" id="ARBA00023212"/>
    </source>
</evidence>
<sequence>MEIENTIRRKLDLCKSNQIAMELRQKDIERQRLEEEEYRLRWIETMEQEAKVEQMNDQKRRMKRLQLRKEAECHMEERRIRRIKENEEEMLFLKTLMAEEEERNRIVNEERMNLLRENASKLLGFLPPGLLRESDLDDLPSEVRKSYFQQSSHCQKDPLRKLEEFYNINTD</sequence>
<proteinExistence type="inferred from homology"/>
<comment type="subcellular location">
    <subcellularLocation>
        <location evidence="2">Cytoplasm</location>
        <location evidence="2">Cytoskeleton</location>
        <location evidence="2">Flagellum axoneme</location>
    </subcellularLocation>
    <subcellularLocation>
        <location evidence="1">Nucleus</location>
    </subcellularLocation>
</comment>
<name>A0A7R8D4Q0_LEPSM</name>
<evidence type="ECO:0000256" key="7">
    <source>
        <dbReference type="ARBA" id="ARBA00023054"/>
    </source>
</evidence>
<keyword evidence="8" id="KW-0969">Cilium</keyword>
<keyword evidence="9" id="KW-0206">Cytoskeleton</keyword>
<keyword evidence="12" id="KW-0966">Cell projection</keyword>
<keyword evidence="6" id="KW-0282">Flagellum</keyword>
<dbReference type="InterPro" id="IPR043597">
    <property type="entry name" value="TPH_dom"/>
</dbReference>
<protein>
    <recommendedName>
        <fullName evidence="4">Meiosis-specific nuclear structural protein 1</fullName>
    </recommendedName>
</protein>
<dbReference type="Proteomes" id="UP000675881">
    <property type="component" value="Chromosome 8"/>
</dbReference>
<accession>A0A7R8D4Q0</accession>
<evidence type="ECO:0000256" key="12">
    <source>
        <dbReference type="ARBA" id="ARBA00023273"/>
    </source>
</evidence>
<reference evidence="16" key="1">
    <citation type="submission" date="2021-02" db="EMBL/GenBank/DDBJ databases">
        <authorList>
            <person name="Bekaert M."/>
        </authorList>
    </citation>
    <scope>NUCLEOTIDE SEQUENCE</scope>
    <source>
        <strain evidence="16">IoA-00</strain>
    </source>
</reference>
<feature type="coiled-coil region" evidence="14">
    <location>
        <begin position="16"/>
        <end position="118"/>
    </location>
</feature>
<evidence type="ECO:0000256" key="4">
    <source>
        <dbReference type="ARBA" id="ARBA00014813"/>
    </source>
</evidence>
<evidence type="ECO:0000313" key="16">
    <source>
        <dbReference type="EMBL" id="CAF3028147.1"/>
    </source>
</evidence>
<evidence type="ECO:0000256" key="13">
    <source>
        <dbReference type="ARBA" id="ARBA00046114"/>
    </source>
</evidence>
<evidence type="ECO:0000256" key="8">
    <source>
        <dbReference type="ARBA" id="ARBA00023069"/>
    </source>
</evidence>
<keyword evidence="17" id="KW-1185">Reference proteome</keyword>
<dbReference type="GO" id="GO:0005634">
    <property type="term" value="C:nucleus"/>
    <property type="evidence" value="ECO:0007669"/>
    <property type="project" value="UniProtKB-SubCell"/>
</dbReference>
<dbReference type="Pfam" id="PF13868">
    <property type="entry name" value="TPH"/>
    <property type="match status" value="1"/>
</dbReference>
<evidence type="ECO:0000256" key="14">
    <source>
        <dbReference type="SAM" id="Coils"/>
    </source>
</evidence>
<keyword evidence="7 14" id="KW-0175">Coiled coil</keyword>
<evidence type="ECO:0000256" key="10">
    <source>
        <dbReference type="ARBA" id="ARBA00023242"/>
    </source>
</evidence>
<evidence type="ECO:0000256" key="6">
    <source>
        <dbReference type="ARBA" id="ARBA00022846"/>
    </source>
</evidence>
<dbReference type="PANTHER" id="PTHR19265">
    <property type="entry name" value="MEIOSIS-SPECIFIC NUCLEAR STRUCTURAL PROTEIN 1"/>
    <property type="match status" value="1"/>
</dbReference>
<evidence type="ECO:0000259" key="15">
    <source>
        <dbReference type="Pfam" id="PF13868"/>
    </source>
</evidence>
<evidence type="ECO:0000256" key="5">
    <source>
        <dbReference type="ARBA" id="ARBA00022490"/>
    </source>
</evidence>
<dbReference type="PANTHER" id="PTHR19265:SF0">
    <property type="entry name" value="MEIOSIS-SPECIFIC NUCLEAR STRUCTURAL PROTEIN 1"/>
    <property type="match status" value="1"/>
</dbReference>
<evidence type="ECO:0000256" key="2">
    <source>
        <dbReference type="ARBA" id="ARBA00004611"/>
    </source>
</evidence>
<dbReference type="AlphaFoldDB" id="A0A7R8D4Q0"/>
<dbReference type="EMBL" id="HG994587">
    <property type="protein sequence ID" value="CAF3028147.1"/>
    <property type="molecule type" value="Genomic_DNA"/>
</dbReference>
<dbReference type="GO" id="GO:0051321">
    <property type="term" value="P:meiotic cell cycle"/>
    <property type="evidence" value="ECO:0007669"/>
    <property type="project" value="UniProtKB-KW"/>
</dbReference>
<keyword evidence="11" id="KW-0469">Meiosis</keyword>
<comment type="similarity">
    <text evidence="3">Belongs to the MNS1 family.</text>
</comment>
<gene>
    <name evidence="16" type="ORF">LSAA_14225</name>
</gene>
<evidence type="ECO:0000256" key="1">
    <source>
        <dbReference type="ARBA" id="ARBA00004123"/>
    </source>
</evidence>
<organism evidence="16 17">
    <name type="scientific">Lepeophtheirus salmonis</name>
    <name type="common">Salmon louse</name>
    <name type="synonym">Caligus salmonis</name>
    <dbReference type="NCBI Taxonomy" id="72036"/>
    <lineage>
        <taxon>Eukaryota</taxon>
        <taxon>Metazoa</taxon>
        <taxon>Ecdysozoa</taxon>
        <taxon>Arthropoda</taxon>
        <taxon>Crustacea</taxon>
        <taxon>Multicrustacea</taxon>
        <taxon>Hexanauplia</taxon>
        <taxon>Copepoda</taxon>
        <taxon>Siphonostomatoida</taxon>
        <taxon>Caligidae</taxon>
        <taxon>Lepeophtheirus</taxon>
    </lineage>
</organism>
<keyword evidence="10" id="KW-0539">Nucleus</keyword>